<dbReference type="FunFam" id="3.30.200.20:FF:000042">
    <property type="entry name" value="Aurora kinase A"/>
    <property type="match status" value="1"/>
</dbReference>
<gene>
    <name evidence="6" type="ORF">G210_4238</name>
</gene>
<feature type="compositionally biased region" description="Acidic residues" evidence="4">
    <location>
        <begin position="503"/>
        <end position="524"/>
    </location>
</feature>
<dbReference type="Pfam" id="PF00069">
    <property type="entry name" value="Pkinase"/>
    <property type="match status" value="1"/>
</dbReference>
<reference evidence="6 7" key="1">
    <citation type="submission" date="2013-02" db="EMBL/GenBank/DDBJ databases">
        <title>Genome sequence of Candida maltosa Xu316, a potential industrial strain for xylitol and ethanol production.</title>
        <authorList>
            <person name="Yu J."/>
            <person name="Wang Q."/>
            <person name="Geng X."/>
            <person name="Bao W."/>
            <person name="He P."/>
            <person name="Cai J."/>
        </authorList>
    </citation>
    <scope>NUCLEOTIDE SEQUENCE [LARGE SCALE GENOMIC DNA]</scope>
    <source>
        <strain evidence="7">Xu316</strain>
    </source>
</reference>
<evidence type="ECO:0000313" key="7">
    <source>
        <dbReference type="Proteomes" id="UP000011777"/>
    </source>
</evidence>
<sequence>MTTRSSTDSSTTNYSLYTTTTRSSESNASYHEDEHELLGKTSFTFDSTLNNLYPDLPNNYKLLNVLGEGAFSIVYKAINLSNNQTIAVKVINKLNLTSKQLRNITNEIKIMEKIHHHENIIELIDVIDSLHSTFLIVEYCNGGEIFDQILKYTYLSEDLSCHVFKQILKSIEYLHNLNIVHRDIKPENLLFKKIPFMERSHEDYVASLRKSDDTTKVDEGEFKYGVGGGTIGIIKLADFGLAKILNSNTFAKTPCGTTGYTAPEVFVCNDLNNTNDFNSFPNNNNHKKSYNSYSKAVDIWSLGCVLYTVLCGFPPFYDENIETLTDNVTRANFTFLKPWWDEISGDAKDLITKMLSIDPEKRITIQEIWAHPWIINHSKVTVDDSPATTKGYFPHGYDTTNLEQDDENNDLLHVPTKNSQPILSPRAIAIKKVFDNPAMTNEGHTNQPTSHFIEDIAEESESELDSDAEEYDVDPVPSRGYVRTPFPKEVNFKDVFTIGAMNYEDEDGSDDGSDDDDEFDEEVSELGDELTSLNISQFSPRFVEDVHQDDDYSSTNSANSEEDNGIEEYQTRSSSIISGLNGDFKFTLNLNNSNLLARRKNSII</sequence>
<dbReference type="GO" id="GO:0005524">
    <property type="term" value="F:ATP binding"/>
    <property type="evidence" value="ECO:0007669"/>
    <property type="project" value="UniProtKB-UniRule"/>
</dbReference>
<dbReference type="InterPro" id="IPR000719">
    <property type="entry name" value="Prot_kinase_dom"/>
</dbReference>
<feature type="compositionally biased region" description="Low complexity" evidence="4">
    <location>
        <begin position="1"/>
        <end position="26"/>
    </location>
</feature>
<dbReference type="InterPro" id="IPR011009">
    <property type="entry name" value="Kinase-like_dom_sf"/>
</dbReference>
<dbReference type="PROSITE" id="PS50011">
    <property type="entry name" value="PROTEIN_KINASE_DOM"/>
    <property type="match status" value="1"/>
</dbReference>
<dbReference type="Gene3D" id="3.30.200.20">
    <property type="entry name" value="Phosphorylase Kinase, domain 1"/>
    <property type="match status" value="1"/>
</dbReference>
<evidence type="ECO:0000256" key="1">
    <source>
        <dbReference type="ARBA" id="ARBA00022741"/>
    </source>
</evidence>
<evidence type="ECO:0000256" key="2">
    <source>
        <dbReference type="ARBA" id="ARBA00022840"/>
    </source>
</evidence>
<dbReference type="PANTHER" id="PTHR24347">
    <property type="entry name" value="SERINE/THREONINE-PROTEIN KINASE"/>
    <property type="match status" value="1"/>
</dbReference>
<evidence type="ECO:0000313" key="6">
    <source>
        <dbReference type="EMBL" id="EMG45568.1"/>
    </source>
</evidence>
<organism evidence="6 7">
    <name type="scientific">Candida maltosa (strain Xu316)</name>
    <name type="common">Yeast</name>
    <dbReference type="NCBI Taxonomy" id="1245528"/>
    <lineage>
        <taxon>Eukaryota</taxon>
        <taxon>Fungi</taxon>
        <taxon>Dikarya</taxon>
        <taxon>Ascomycota</taxon>
        <taxon>Saccharomycotina</taxon>
        <taxon>Pichiomycetes</taxon>
        <taxon>Debaryomycetaceae</taxon>
        <taxon>Candida/Lodderomyces clade</taxon>
        <taxon>Candida</taxon>
    </lineage>
</organism>
<evidence type="ECO:0000256" key="3">
    <source>
        <dbReference type="PROSITE-ProRule" id="PRU10141"/>
    </source>
</evidence>
<dbReference type="SMART" id="SM00220">
    <property type="entry name" value="S_TKc"/>
    <property type="match status" value="1"/>
</dbReference>
<dbReference type="HOGENOM" id="CLU_006421_2_0_1"/>
<keyword evidence="2 3" id="KW-0067">ATP-binding</keyword>
<dbReference type="SUPFAM" id="SSF56112">
    <property type="entry name" value="Protein kinase-like (PK-like)"/>
    <property type="match status" value="1"/>
</dbReference>
<feature type="region of interest" description="Disordered" evidence="4">
    <location>
        <begin position="1"/>
        <end position="29"/>
    </location>
</feature>
<proteinExistence type="predicted"/>
<protein>
    <recommendedName>
        <fullName evidence="5">Protein kinase domain-containing protein</fullName>
    </recommendedName>
</protein>
<dbReference type="PROSITE" id="PS00108">
    <property type="entry name" value="PROTEIN_KINASE_ST"/>
    <property type="match status" value="1"/>
</dbReference>
<keyword evidence="1 3" id="KW-0547">Nucleotide-binding</keyword>
<feature type="region of interest" description="Disordered" evidence="4">
    <location>
        <begin position="502"/>
        <end position="524"/>
    </location>
</feature>
<dbReference type="OMA" id="INGDYKF"/>
<dbReference type="GO" id="GO:0030447">
    <property type="term" value="P:filamentous growth"/>
    <property type="evidence" value="ECO:0007669"/>
    <property type="project" value="UniProtKB-ARBA"/>
</dbReference>
<dbReference type="PROSITE" id="PS00107">
    <property type="entry name" value="PROTEIN_KINASE_ATP"/>
    <property type="match status" value="1"/>
</dbReference>
<evidence type="ECO:0000259" key="5">
    <source>
        <dbReference type="PROSITE" id="PS50011"/>
    </source>
</evidence>
<dbReference type="Gene3D" id="1.10.510.10">
    <property type="entry name" value="Transferase(Phosphotransferase) domain 1"/>
    <property type="match status" value="1"/>
</dbReference>
<dbReference type="GO" id="GO:0004672">
    <property type="term" value="F:protein kinase activity"/>
    <property type="evidence" value="ECO:0007669"/>
    <property type="project" value="InterPro"/>
</dbReference>
<dbReference type="InterPro" id="IPR008271">
    <property type="entry name" value="Ser/Thr_kinase_AS"/>
</dbReference>
<keyword evidence="7" id="KW-1185">Reference proteome</keyword>
<feature type="region of interest" description="Disordered" evidence="4">
    <location>
        <begin position="543"/>
        <end position="570"/>
    </location>
</feature>
<comment type="caution">
    <text evidence="6">The sequence shown here is derived from an EMBL/GenBank/DDBJ whole genome shotgun (WGS) entry which is preliminary data.</text>
</comment>
<evidence type="ECO:0000256" key="4">
    <source>
        <dbReference type="SAM" id="MobiDB-lite"/>
    </source>
</evidence>
<dbReference type="AlphaFoldDB" id="M3J144"/>
<name>M3J144_CANMX</name>
<dbReference type="STRING" id="1245528.M3J144"/>
<dbReference type="eggNOG" id="KOG0032">
    <property type="taxonomic scope" value="Eukaryota"/>
</dbReference>
<dbReference type="InterPro" id="IPR017441">
    <property type="entry name" value="Protein_kinase_ATP_BS"/>
</dbReference>
<dbReference type="Proteomes" id="UP000011777">
    <property type="component" value="Unassembled WGS sequence"/>
</dbReference>
<feature type="domain" description="Protein kinase" evidence="5">
    <location>
        <begin position="60"/>
        <end position="374"/>
    </location>
</feature>
<accession>M3J144</accession>
<dbReference type="EMBL" id="AOGT01002429">
    <property type="protein sequence ID" value="EMG45568.1"/>
    <property type="molecule type" value="Genomic_DNA"/>
</dbReference>
<feature type="binding site" evidence="3">
    <location>
        <position position="89"/>
    </location>
    <ligand>
        <name>ATP</name>
        <dbReference type="ChEBI" id="CHEBI:30616"/>
    </ligand>
</feature>
<dbReference type="OrthoDB" id="1738954at2759"/>